<dbReference type="GeneID" id="24113751"/>
<protein>
    <recommendedName>
        <fullName evidence="2">Chemotaxis protein CheW</fullName>
    </recommendedName>
</protein>
<dbReference type="SMART" id="SM00260">
    <property type="entry name" value="CheW"/>
    <property type="match status" value="1"/>
</dbReference>
<evidence type="ECO:0000256" key="2">
    <source>
        <dbReference type="ARBA" id="ARBA00021483"/>
    </source>
</evidence>
<reference evidence="6" key="2">
    <citation type="submission" date="2007-11" db="EMBL/GenBank/DDBJ databases">
        <title>Complete sequence of Delftia acidovorans DSM 14801 / SPH-1.</title>
        <authorList>
            <person name="Copeland A."/>
            <person name="Lucas S."/>
            <person name="Lapidus A."/>
            <person name="Barry K."/>
            <person name="Glavina del Rio T."/>
            <person name="Dalin E."/>
            <person name="Tice H."/>
            <person name="Pitluck S."/>
            <person name="Lowry S."/>
            <person name="Clum A."/>
            <person name="Schmutz J."/>
            <person name="Larimer F."/>
            <person name="Land M."/>
            <person name="Hauser L."/>
            <person name="Kyrpides N."/>
            <person name="Kim E."/>
            <person name="Schleheck D."/>
            <person name="Richardson P."/>
        </authorList>
    </citation>
    <scope>NUCLEOTIDE SEQUENCE [LARGE SCALE GENOMIC DNA]</scope>
    <source>
        <strain evidence="6">DSM 14801 / SPH-1</strain>
    </source>
</reference>
<dbReference type="PANTHER" id="PTHR22617">
    <property type="entry name" value="CHEMOTAXIS SENSOR HISTIDINE KINASE-RELATED"/>
    <property type="match status" value="1"/>
</dbReference>
<dbReference type="SUPFAM" id="SSF50341">
    <property type="entry name" value="CheW-like"/>
    <property type="match status" value="1"/>
</dbReference>
<comment type="subcellular location">
    <subcellularLocation>
        <location evidence="1">Cytoplasm</location>
    </subcellularLocation>
</comment>
<dbReference type="InterPro" id="IPR039315">
    <property type="entry name" value="CheW"/>
</dbReference>
<evidence type="ECO:0000256" key="3">
    <source>
        <dbReference type="ARBA" id="ARBA00022490"/>
    </source>
</evidence>
<evidence type="ECO:0000313" key="6">
    <source>
        <dbReference type="Proteomes" id="UP000000784"/>
    </source>
</evidence>
<proteinExistence type="predicted"/>
<reference evidence="5 6" key="1">
    <citation type="journal article" date="2004" name="Appl. Environ. Microbiol.">
        <title>Mineralization of individual congeners of linear alkylbenzenesulfonate by defined pairs of heterotrophic bacteria.</title>
        <authorList>
            <person name="Schleheck D."/>
            <person name="Knepper T.P."/>
            <person name="Fischer K."/>
            <person name="Cook A.M."/>
        </authorList>
    </citation>
    <scope>NUCLEOTIDE SEQUENCE [LARGE SCALE GENOMIC DNA]</scope>
    <source>
        <strain evidence="6">DSM 14801 / SPH-1</strain>
    </source>
</reference>
<dbReference type="InterPro" id="IPR036061">
    <property type="entry name" value="CheW-like_dom_sf"/>
</dbReference>
<keyword evidence="6" id="KW-1185">Reference proteome</keyword>
<name>A9BRM6_DELAS</name>
<keyword evidence="3" id="KW-0963">Cytoplasm</keyword>
<dbReference type="AlphaFoldDB" id="A9BRM6"/>
<dbReference type="Proteomes" id="UP000000784">
    <property type="component" value="Chromosome"/>
</dbReference>
<dbReference type="RefSeq" id="WP_012202673.1">
    <property type="nucleotide sequence ID" value="NC_010002.1"/>
</dbReference>
<dbReference type="Pfam" id="PF01584">
    <property type="entry name" value="CheW"/>
    <property type="match status" value="1"/>
</dbReference>
<dbReference type="STRING" id="398578.Daci_0741"/>
<dbReference type="HOGENOM" id="CLU_048995_1_0_4"/>
<dbReference type="Gene3D" id="2.40.50.180">
    <property type="entry name" value="CheA-289, Domain 4"/>
    <property type="match status" value="1"/>
</dbReference>
<dbReference type="GO" id="GO:0006935">
    <property type="term" value="P:chemotaxis"/>
    <property type="evidence" value="ECO:0007669"/>
    <property type="project" value="InterPro"/>
</dbReference>
<dbReference type="KEGG" id="dac:Daci_0741"/>
<dbReference type="InterPro" id="IPR002545">
    <property type="entry name" value="CheW-lke_dom"/>
</dbReference>
<dbReference type="eggNOG" id="COG0835">
    <property type="taxonomic scope" value="Bacteria"/>
</dbReference>
<dbReference type="GO" id="GO:0007165">
    <property type="term" value="P:signal transduction"/>
    <property type="evidence" value="ECO:0007669"/>
    <property type="project" value="InterPro"/>
</dbReference>
<dbReference type="EMBL" id="CP000884">
    <property type="protein sequence ID" value="ABX33387.1"/>
    <property type="molecule type" value="Genomic_DNA"/>
</dbReference>
<evidence type="ECO:0000313" key="5">
    <source>
        <dbReference type="EMBL" id="ABX33387.1"/>
    </source>
</evidence>
<dbReference type="GO" id="GO:0005829">
    <property type="term" value="C:cytosol"/>
    <property type="evidence" value="ECO:0007669"/>
    <property type="project" value="TreeGrafter"/>
</dbReference>
<dbReference type="Gene3D" id="2.30.30.40">
    <property type="entry name" value="SH3 Domains"/>
    <property type="match status" value="1"/>
</dbReference>
<sequence length="160" mass="17491">MSHTLKTETTRQWLSFRVDDEEFGIDLLQVQEIRSYESPMRIANGPAYFNGVLELRGEVIPVIDLRLRLGLAHKQYDACTVTIMLRLPGGVTGMVVEGVTDVVTLMPQDLRAVPDMGGGLVNDCLLALGVLDERSLLLIDAHRLLSPATATAALPYCAAN</sequence>
<evidence type="ECO:0000256" key="1">
    <source>
        <dbReference type="ARBA" id="ARBA00004496"/>
    </source>
</evidence>
<feature type="domain" description="CheW-like" evidence="4">
    <location>
        <begin position="10"/>
        <end position="150"/>
    </location>
</feature>
<evidence type="ECO:0000259" key="4">
    <source>
        <dbReference type="PROSITE" id="PS50851"/>
    </source>
</evidence>
<gene>
    <name evidence="5" type="ordered locus">Daci_0741</name>
</gene>
<organism evidence="5 6">
    <name type="scientific">Delftia acidovorans (strain DSM 14801 / SPH-1)</name>
    <dbReference type="NCBI Taxonomy" id="398578"/>
    <lineage>
        <taxon>Bacteria</taxon>
        <taxon>Pseudomonadati</taxon>
        <taxon>Pseudomonadota</taxon>
        <taxon>Betaproteobacteria</taxon>
        <taxon>Burkholderiales</taxon>
        <taxon>Comamonadaceae</taxon>
        <taxon>Delftia</taxon>
    </lineage>
</organism>
<dbReference type="PROSITE" id="PS50851">
    <property type="entry name" value="CHEW"/>
    <property type="match status" value="1"/>
</dbReference>
<accession>A9BRM6</accession>
<dbReference type="PANTHER" id="PTHR22617:SF45">
    <property type="entry name" value="CHEMOTAXIS PROTEIN CHEW"/>
    <property type="match status" value="1"/>
</dbReference>